<feature type="transmembrane region" description="Helical" evidence="1">
    <location>
        <begin position="451"/>
        <end position="469"/>
    </location>
</feature>
<dbReference type="Pfam" id="PF02517">
    <property type="entry name" value="Rce1-like"/>
    <property type="match status" value="1"/>
</dbReference>
<keyword evidence="4" id="KW-1185">Reference proteome</keyword>
<feature type="transmembrane region" description="Helical" evidence="1">
    <location>
        <begin position="370"/>
        <end position="396"/>
    </location>
</feature>
<organism evidence="3 4">
    <name type="scientific">Paenibacillus azoreducens</name>
    <dbReference type="NCBI Taxonomy" id="116718"/>
    <lineage>
        <taxon>Bacteria</taxon>
        <taxon>Bacillati</taxon>
        <taxon>Bacillota</taxon>
        <taxon>Bacilli</taxon>
        <taxon>Bacillales</taxon>
        <taxon>Paenibacillaceae</taxon>
        <taxon>Paenibacillus</taxon>
    </lineage>
</organism>
<accession>A0A920CPQ8</accession>
<feature type="transmembrane region" description="Helical" evidence="1">
    <location>
        <begin position="291"/>
        <end position="309"/>
    </location>
</feature>
<feature type="transmembrane region" description="Helical" evidence="1">
    <location>
        <begin position="525"/>
        <end position="546"/>
    </location>
</feature>
<evidence type="ECO:0000259" key="2">
    <source>
        <dbReference type="Pfam" id="PF02517"/>
    </source>
</evidence>
<feature type="transmembrane region" description="Helical" evidence="1">
    <location>
        <begin position="17"/>
        <end position="34"/>
    </location>
</feature>
<name>A0A920CPQ8_9BACL</name>
<evidence type="ECO:0000313" key="3">
    <source>
        <dbReference type="EMBL" id="GIO46570.1"/>
    </source>
</evidence>
<sequence length="569" mass="63842">MNPVGQPLQLKVNYKRLGVFAVIGLVLFVLFQILPSTASETLEQQNTKVISKEQALSAAETFAQDTLHLQIDKNKDAVITYQSSSDLFGYLSREKLLEKYNKTYEKNYPYDVFRVRLATQGENSSASVDVHMNSSKVVAFSVTPRYSKYAAAMAEPNKELRESKLKIVEGDLSLQDKQQLAEPWLQQMGYNAGKLEVSTGRSGTGLVYTDPAQSIGSSKLQIKFTFEDGAIHSFQPAFSVPESHMAYVSQQTSLAKWLTMLGYGLLTFVLGVLAIVYSALTRHHTSFKRGIFLSVFYFAVATFSSYNLLPVYKAEGLSGFGLSLALVFQTFFNMVMAALLYFSLVGGDGLWRKRGLNAWARAKEPGYGSYVLHSMFTGYLWAFILMGVQSVIYIVLDKSIHSWSTTDATQSPYNMLYPWLLPIMAWMAGISEEAVYRLFGIPMMKKLVRNTFLACLIPTLIWAFGHTLYPIFPVYTRPIELTVIGLLFSFIFLKHGYIAAMFSHVVFDSVLMSFSLFALGDVPDILAGIVTIVMPAIVGYIVYLYNRKKYPTETKKEPYVMTPHPEGLQ</sequence>
<feature type="domain" description="CAAX prenyl protease 2/Lysostaphin resistance protein A-like" evidence="2">
    <location>
        <begin position="417"/>
        <end position="509"/>
    </location>
</feature>
<protein>
    <recommendedName>
        <fullName evidence="2">CAAX prenyl protease 2/Lysostaphin resistance protein A-like domain-containing protein</fullName>
    </recommendedName>
</protein>
<evidence type="ECO:0000256" key="1">
    <source>
        <dbReference type="SAM" id="Phobius"/>
    </source>
</evidence>
<reference evidence="3 4" key="1">
    <citation type="submission" date="2021-03" db="EMBL/GenBank/DDBJ databases">
        <title>Antimicrobial resistance genes in bacteria isolated from Japanese honey, and their potential for conferring macrolide and lincosamide resistance in the American foulbrood pathogen Paenibacillus larvae.</title>
        <authorList>
            <person name="Okamoto M."/>
            <person name="Kumagai M."/>
            <person name="Kanamori H."/>
            <person name="Takamatsu D."/>
        </authorList>
    </citation>
    <scope>NUCLEOTIDE SEQUENCE [LARGE SCALE GENOMIC DNA]</scope>
    <source>
        <strain evidence="3 4">J34TS1</strain>
    </source>
</reference>
<feature type="transmembrane region" description="Helical" evidence="1">
    <location>
        <begin position="321"/>
        <end position="344"/>
    </location>
</feature>
<comment type="caution">
    <text evidence="3">The sequence shown here is derived from an EMBL/GenBank/DDBJ whole genome shotgun (WGS) entry which is preliminary data.</text>
</comment>
<keyword evidence="1" id="KW-0472">Membrane</keyword>
<dbReference type="InterPro" id="IPR003675">
    <property type="entry name" value="Rce1/LyrA-like_dom"/>
</dbReference>
<keyword evidence="1" id="KW-1133">Transmembrane helix</keyword>
<dbReference type="GO" id="GO:0004175">
    <property type="term" value="F:endopeptidase activity"/>
    <property type="evidence" value="ECO:0007669"/>
    <property type="project" value="UniProtKB-ARBA"/>
</dbReference>
<dbReference type="EMBL" id="BORT01000004">
    <property type="protein sequence ID" value="GIO46570.1"/>
    <property type="molecule type" value="Genomic_DNA"/>
</dbReference>
<dbReference type="GO" id="GO:0080120">
    <property type="term" value="P:CAAX-box protein maturation"/>
    <property type="evidence" value="ECO:0007669"/>
    <property type="project" value="UniProtKB-ARBA"/>
</dbReference>
<evidence type="ECO:0000313" key="4">
    <source>
        <dbReference type="Proteomes" id="UP000682811"/>
    </source>
</evidence>
<dbReference type="Proteomes" id="UP000682811">
    <property type="component" value="Unassembled WGS sequence"/>
</dbReference>
<keyword evidence="1" id="KW-0812">Transmembrane</keyword>
<gene>
    <name evidence="3" type="ORF">J34TS1_13350</name>
</gene>
<feature type="transmembrane region" description="Helical" evidence="1">
    <location>
        <begin position="416"/>
        <end position="439"/>
    </location>
</feature>
<feature type="transmembrane region" description="Helical" evidence="1">
    <location>
        <begin position="257"/>
        <end position="279"/>
    </location>
</feature>
<dbReference type="AlphaFoldDB" id="A0A920CPQ8"/>
<dbReference type="RefSeq" id="WP_212977568.1">
    <property type="nucleotide sequence ID" value="NZ_AP025343.1"/>
</dbReference>
<proteinExistence type="predicted"/>